<accession>A0A4Z1SY93</accession>
<name>A0A4Z1SY93_GIAMU</name>
<sequence length="940" mass="103591">MTSPEPRVACLSVMVGDEPVVLVFKSLAAALKLKKALRNSCPEYSLARGIEDEAMRRYARKVAGKLVQRPLFVDACLTPGDWRISLTDQTKLSLPLASAEAQSIDKILQGQRQAMEVMRRDYDAYHSVQIREPTRKIIATNRGYGPHPPVHPNSLHGRPQYATPYLAPHARGQAASVFTPTHQPGVVPNLPGTGPLVSYGMPIPSGGVGIPALQPNQAIPTALQAVSLSLQTGASQMPPDPATGERQNRSLHTLLQGSVQEKNELLQRLRQELSQLPEGQQAEGLLAVLLELLAKNTASGTESTVPGVTVSPVISSPVPIPSTCLVNDQVSSIPQKEQRPRYYRQTMKTEDSNIISVGQNIHSKANLRDAERQHQLFGILVQQWWSCHSRAIKRRDTIQETLAGHVESEAVNWIMGNLTFKHEPLYSRPWQPQEDEYLAFSVCDQVMCFLKCSRGLVDWGHRKAELRAALEKALADIPRTSGLSNGNAEMASKNSSFTNPDGLTSKTTSMKPLQTIGAPTYPYLHSQPHTENLGTVPQAPLGLFSMQVHLQKPGAQTHVPTYSRSLSPVSSQAHPRPGVQEQGYMPMISFDAAPGLYPGMVSSYHRLHSYTPYSQQPGFAPYPQQSKVPHHSGSESPVHPDRYQSGKGNRNGNGHLTDMIMSYFSQLSPIPEVQQIVSNILQTSQSGGPSLPINLSAHGGAGNDIPPGQWQRIINGLPGYINSKMGQTLQTVEPASLPLEKKTADSLCPDETLVPTPVGLNIAIPEDEREASFCLLVLLLAAGAKLCDSNPDVIDYELLRKNCFTRTKIETLRMMYSAIYRELVNEYRHTGYPELQGDNGCVICEPVDFAKPNKQYDLQTIINAYRDAVAAANRQFLSHEHMDRATLQRDLQGVSALVLDFERIRMILFGDHPVPPELDQAVREISFCYGKYTRADILKR</sequence>
<gene>
    <name evidence="2" type="ORF">GMRT_12610</name>
</gene>
<proteinExistence type="predicted"/>
<evidence type="ECO:0000313" key="3">
    <source>
        <dbReference type="Proteomes" id="UP000315496"/>
    </source>
</evidence>
<reference evidence="2 3" key="1">
    <citation type="submission" date="2019-05" db="EMBL/GenBank/DDBJ databases">
        <title>The compact genome of Giardia muris reveals important steps in the evolution of intestinal protozoan parasites.</title>
        <authorList>
            <person name="Xu F."/>
            <person name="Jimenez-Gonzalez A."/>
            <person name="Einarsson E."/>
            <person name="Astvaldsson A."/>
            <person name="Peirasmaki D."/>
            <person name="Eckmann L."/>
            <person name="Andersson J.O."/>
            <person name="Svard S.G."/>
            <person name="Jerlstrom-Hultqvist J."/>
        </authorList>
    </citation>
    <scope>NUCLEOTIDE SEQUENCE [LARGE SCALE GENOMIC DNA]</scope>
    <source>
        <strain evidence="2 3">Roberts-Thomson</strain>
    </source>
</reference>
<comment type="caution">
    <text evidence="2">The sequence shown here is derived from an EMBL/GenBank/DDBJ whole genome shotgun (WGS) entry which is preliminary data.</text>
</comment>
<feature type="region of interest" description="Disordered" evidence="1">
    <location>
        <begin position="615"/>
        <end position="655"/>
    </location>
</feature>
<protein>
    <submittedName>
        <fullName evidence="2">Uncharacterized protein</fullName>
    </submittedName>
</protein>
<dbReference type="EMBL" id="VDLU01000002">
    <property type="protein sequence ID" value="TNJ28478.1"/>
    <property type="molecule type" value="Genomic_DNA"/>
</dbReference>
<feature type="region of interest" description="Disordered" evidence="1">
    <location>
        <begin position="561"/>
        <end position="581"/>
    </location>
</feature>
<organism evidence="2 3">
    <name type="scientific">Giardia muris</name>
    <dbReference type="NCBI Taxonomy" id="5742"/>
    <lineage>
        <taxon>Eukaryota</taxon>
        <taxon>Metamonada</taxon>
        <taxon>Diplomonadida</taxon>
        <taxon>Hexamitidae</taxon>
        <taxon>Giardiinae</taxon>
        <taxon>Giardia</taxon>
    </lineage>
</organism>
<feature type="region of interest" description="Disordered" evidence="1">
    <location>
        <begin position="485"/>
        <end position="509"/>
    </location>
</feature>
<dbReference type="AlphaFoldDB" id="A0A4Z1SY93"/>
<keyword evidence="3" id="KW-1185">Reference proteome</keyword>
<evidence type="ECO:0000313" key="2">
    <source>
        <dbReference type="EMBL" id="TNJ28478.1"/>
    </source>
</evidence>
<feature type="compositionally biased region" description="Polar residues" evidence="1">
    <location>
        <begin position="615"/>
        <end position="627"/>
    </location>
</feature>
<dbReference type="Proteomes" id="UP000315496">
    <property type="component" value="Chromosome 2"/>
</dbReference>
<dbReference type="OrthoDB" id="10256277at2759"/>
<dbReference type="VEuPathDB" id="GiardiaDB:GMRT_12610"/>
<evidence type="ECO:0000256" key="1">
    <source>
        <dbReference type="SAM" id="MobiDB-lite"/>
    </source>
</evidence>
<feature type="compositionally biased region" description="Polar residues" evidence="1">
    <location>
        <begin position="561"/>
        <end position="573"/>
    </location>
</feature>